<dbReference type="AlphaFoldDB" id="A0A1B6BZC9"/>
<name>A0A1B6BZC9_9HEMI</name>
<feature type="compositionally biased region" description="Low complexity" evidence="1">
    <location>
        <begin position="31"/>
        <end position="43"/>
    </location>
</feature>
<feature type="region of interest" description="Disordered" evidence="1">
    <location>
        <begin position="1"/>
        <end position="45"/>
    </location>
</feature>
<dbReference type="EMBL" id="GEDC01030854">
    <property type="protein sequence ID" value="JAS06444.1"/>
    <property type="molecule type" value="Transcribed_RNA"/>
</dbReference>
<evidence type="ECO:0000313" key="2">
    <source>
        <dbReference type="EMBL" id="JAS06444.1"/>
    </source>
</evidence>
<dbReference type="EMBL" id="GEDC01030767">
    <property type="protein sequence ID" value="JAS06531.1"/>
    <property type="molecule type" value="Transcribed_RNA"/>
</dbReference>
<evidence type="ECO:0000256" key="1">
    <source>
        <dbReference type="SAM" id="MobiDB-lite"/>
    </source>
</evidence>
<protein>
    <submittedName>
        <fullName evidence="2">Uncharacterized protein</fullName>
    </submittedName>
</protein>
<proteinExistence type="predicted"/>
<organism evidence="2">
    <name type="scientific">Clastoptera arizonana</name>
    <name type="common">Arizona spittle bug</name>
    <dbReference type="NCBI Taxonomy" id="38151"/>
    <lineage>
        <taxon>Eukaryota</taxon>
        <taxon>Metazoa</taxon>
        <taxon>Ecdysozoa</taxon>
        <taxon>Arthropoda</taxon>
        <taxon>Hexapoda</taxon>
        <taxon>Insecta</taxon>
        <taxon>Pterygota</taxon>
        <taxon>Neoptera</taxon>
        <taxon>Paraneoptera</taxon>
        <taxon>Hemiptera</taxon>
        <taxon>Auchenorrhyncha</taxon>
        <taxon>Cercopoidea</taxon>
        <taxon>Clastopteridae</taxon>
        <taxon>Clastoptera</taxon>
    </lineage>
</organism>
<accession>A0A1B6BZC9</accession>
<feature type="non-terminal residue" evidence="2">
    <location>
        <position position="132"/>
    </location>
</feature>
<reference evidence="2" key="1">
    <citation type="submission" date="2015-12" db="EMBL/GenBank/DDBJ databases">
        <title>De novo transcriptome assembly of four potential Pierce s Disease insect vectors from Arizona vineyards.</title>
        <authorList>
            <person name="Tassone E.E."/>
        </authorList>
    </citation>
    <scope>NUCLEOTIDE SEQUENCE</scope>
</reference>
<gene>
    <name evidence="3" type="ORF">g.32490</name>
    <name evidence="2" type="ORF">g.32491</name>
</gene>
<sequence length="132" mass="14602">MNEKKNPKVVRSSSAPGQNYARRSVPSHIVTSSNTRSSYSSNSVFKPDVVQPNKLKSTLNTNGPKPDVVPRCLYSQNRNVEGIRKKIETCALKENVKMVQKSNLIKPKVVTKSTVGSYSYKKPTVPLVVSKP</sequence>
<evidence type="ECO:0000313" key="3">
    <source>
        <dbReference type="EMBL" id="JAS06531.1"/>
    </source>
</evidence>